<evidence type="ECO:0000313" key="5">
    <source>
        <dbReference type="Proteomes" id="UP000515211"/>
    </source>
</evidence>
<dbReference type="Proteomes" id="UP000515211">
    <property type="component" value="Unplaced"/>
</dbReference>
<organism evidence="5 6">
    <name type="scientific">Arachis duranensis</name>
    <name type="common">Wild peanut</name>
    <dbReference type="NCBI Taxonomy" id="130453"/>
    <lineage>
        <taxon>Eukaryota</taxon>
        <taxon>Viridiplantae</taxon>
        <taxon>Streptophyta</taxon>
        <taxon>Embryophyta</taxon>
        <taxon>Tracheophyta</taxon>
        <taxon>Spermatophyta</taxon>
        <taxon>Magnoliopsida</taxon>
        <taxon>eudicotyledons</taxon>
        <taxon>Gunneridae</taxon>
        <taxon>Pentapetalae</taxon>
        <taxon>rosids</taxon>
        <taxon>fabids</taxon>
        <taxon>Fabales</taxon>
        <taxon>Fabaceae</taxon>
        <taxon>Papilionoideae</taxon>
        <taxon>50 kb inversion clade</taxon>
        <taxon>dalbergioids sensu lato</taxon>
        <taxon>Dalbergieae</taxon>
        <taxon>Pterocarpus clade</taxon>
        <taxon>Arachis</taxon>
    </lineage>
</organism>
<dbReference type="Pfam" id="PF05970">
    <property type="entry name" value="PIF1"/>
    <property type="match status" value="1"/>
</dbReference>
<sequence>MDDIDQSEIYDPSINSFSQVGSVIDHPLFLQSEIQGCLDVGDPNYECSICGACFWLLKRVERESTVNRPIFTACCSKGKIQLPYLQKPPDLLYDFINGHDRKSLYFQKNIRSYNSMFAFTSLGGKVMDSVNDGRGPPQFIISGQNYHRIGSLLPVAGEKPKFAQLYVYDTQHEIMHRQRIFGQTSEIDKELITELLQMIDTHNVIAQSFRRVRELYECHPSEIFSLKLYSQRNVDRRMYSAPSCDEVAALIVGDFDSSDHGRDIIVRSTGGRLQRIYETHALYWPLQYPLLFSYGEDGYQPNIGYRGQQLGYVPGRRTRVSLREFICFRLQIREHEDGIIHKSRRLFQQFVVDCFTMIESQRLYEIRMKQSTIRGEVLQGIEEAMRRGDDEASSIGTRIILPSSFTGGRRYMFNRCQDAMAICKHFGYPDLFLTITCNPNWPEFQRFTEREQIPIADRPDISCRVFHAKLKCLLNDLKEGVFFGPLNAGMYTIEFQKRGLPHAHMLLWLNAESNLQSVEIVDEFICAELPNPQKFPSLYNVVTKYMIHGPCGPLRPSSPCMKDGKCSKFYPKKFVDQTSFDEDGYPIYRRRNMGVTVKINDVDIDNRFVVPYNPLLLMKYQAHINLEFCNKSNVIKYLFKYVNKGPDRVTATVGERYDVGESSQVVDEIKQYYDCRYLSPSESMWRIFAYDIHQRWPSVQRLTFHLPNQQHVVFDDADISTHVYLRNKDLLTMFMGWMMANRRFSEGRSLTYVEYPGKFVYCLRSREWKPRQRGFSIGRLSFAHPVNGVTYDTFQEACSAMGFLIDDNEYVSAIKEVAELASAAHLRRLFVMLLLSGSMGRPLLVWEQTWTYLSDDILYRRRHELRYPDLTMSQDELQTFCLLEVERLLQSNGKSLRNYAGMPVPNNSLVSQFSNLMLLRELQYDTVSLSREHDADLLKLNEEQRVVYDKIIDCVSNKKDGFFFVYGFGGTGKTFLYRVLSARLRSEKKIVINVASSGIASLLLPGGKTAHSMFNIPVDLTEDTVCRIKKDSPKAEVFRLADLIIWDEAPMTNKLAFEALDRTLRDIMVSVSDRNKDLPFGGKVVVLGGDFRQVLPVIPKGSRAEIVMASINSSIIWKYCEVLRLTTNMRLATGSEQSTAQELRSFSDWILQIGEGRCGAVVNDKLFVDIPSDLIIPVLENPVEDIDRAILAPIVENVEEINNYIVDLLPGEEKNYLSADSICGSDAYSDVDVDWITVEFLNQIRCSGLPNHLLKLKIGVPIILLRNIDPAGGLCNGTRLVVRDLGTNVIGADIVSGSNVGDKVFITRMNMIPSDTVIPFKFQRRQFPVSLSFAMTINKSQGQTLSTVGLFLRRPVVSHGGVILQNVINISRLFINPDIPESVEFLSRFSVASYGFSRLVNNDLGYLISKVDGDYFNPKEISSIQDLDVDNRDAHYFVMGTIKEVMDEPDWWYYSCVCGHPVVDHEDLYLCDACCSCVEHVMLKYRIRVKVHHAGCDVLFVLLDNAATKLFGKTCSEAFLRIDEEFPLDPSVLAVCRSYSPQMFGDVVGEHKVFKVEILPVVDPDYSGSFKIVNVFSDNSEPATSDDYMNARLHDPIFPPIYDACLQYGIGEDYKTQVVCDNSIQSETIEDIITDLISPNRCYSDVENGGFVFILGTISSVFKNHKWWFSTCLCGSLVSANKQILSCDLCQLQCIDAVPRCFVL</sequence>
<name>A0A6P4CAM2_ARADU</name>
<dbReference type="Gene3D" id="2.40.50.140">
    <property type="entry name" value="Nucleic acid-binding proteins"/>
    <property type="match status" value="1"/>
</dbReference>
<accession>A0A6P4CAM2</accession>
<protein>
    <recommendedName>
        <fullName evidence="1">ATP-dependent DNA helicase</fullName>
        <ecNumber evidence="1">5.6.2.3</ecNumber>
    </recommendedName>
</protein>
<keyword evidence="1" id="KW-0347">Helicase</keyword>
<dbReference type="GO" id="GO:0006281">
    <property type="term" value="P:DNA repair"/>
    <property type="evidence" value="ECO:0007669"/>
    <property type="project" value="UniProtKB-KW"/>
</dbReference>
<comment type="catalytic activity">
    <reaction evidence="1">
        <text>ATP + H2O = ADP + phosphate + H(+)</text>
        <dbReference type="Rhea" id="RHEA:13065"/>
        <dbReference type="ChEBI" id="CHEBI:15377"/>
        <dbReference type="ChEBI" id="CHEBI:15378"/>
        <dbReference type="ChEBI" id="CHEBI:30616"/>
        <dbReference type="ChEBI" id="CHEBI:43474"/>
        <dbReference type="ChEBI" id="CHEBI:456216"/>
        <dbReference type="EC" id="5.6.2.3"/>
    </reaction>
</comment>
<dbReference type="InterPro" id="IPR025476">
    <property type="entry name" value="Helitron_helicase-like"/>
</dbReference>
<keyword evidence="5" id="KW-1185">Reference proteome</keyword>
<dbReference type="GO" id="GO:0005524">
    <property type="term" value="F:ATP binding"/>
    <property type="evidence" value="ECO:0007669"/>
    <property type="project" value="UniProtKB-KW"/>
</dbReference>
<comment type="similarity">
    <text evidence="1">Belongs to the helicase family.</text>
</comment>
<keyword evidence="1" id="KW-0227">DNA damage</keyword>
<dbReference type="Gene3D" id="3.40.50.300">
    <property type="entry name" value="P-loop containing nucleotide triphosphate hydrolases"/>
    <property type="match status" value="1"/>
</dbReference>
<dbReference type="Pfam" id="PF21530">
    <property type="entry name" value="Pif1_2B_dom"/>
    <property type="match status" value="1"/>
</dbReference>
<proteinExistence type="inferred from homology"/>
<dbReference type="GO" id="GO:0043139">
    <property type="term" value="F:5'-3' DNA helicase activity"/>
    <property type="evidence" value="ECO:0007669"/>
    <property type="project" value="UniProtKB-EC"/>
</dbReference>
<feature type="domain" description="DNA helicase Pif1-like DEAD-box helicase" evidence="2">
    <location>
        <begin position="939"/>
        <end position="1160"/>
    </location>
</feature>
<keyword evidence="1" id="KW-0233">DNA recombination</keyword>
<keyword evidence="1" id="KW-0547">Nucleotide-binding</keyword>
<evidence type="ECO:0000259" key="2">
    <source>
        <dbReference type="Pfam" id="PF05970"/>
    </source>
</evidence>
<dbReference type="EC" id="5.6.2.3" evidence="1"/>
<dbReference type="InterPro" id="IPR027417">
    <property type="entry name" value="P-loop_NTPase"/>
</dbReference>
<dbReference type="PANTHER" id="PTHR10492:SF74">
    <property type="entry name" value="ATP-DEPENDENT DNA HELICASE"/>
    <property type="match status" value="1"/>
</dbReference>
<feature type="domain" description="Helitron helicase-like" evidence="3">
    <location>
        <begin position="325"/>
        <end position="507"/>
    </location>
</feature>
<dbReference type="GO" id="GO:0000723">
    <property type="term" value="P:telomere maintenance"/>
    <property type="evidence" value="ECO:0007669"/>
    <property type="project" value="InterPro"/>
</dbReference>
<dbReference type="SUPFAM" id="SSF52540">
    <property type="entry name" value="P-loop containing nucleoside triphosphate hydrolases"/>
    <property type="match status" value="2"/>
</dbReference>
<dbReference type="GO" id="GO:0016787">
    <property type="term" value="F:hydrolase activity"/>
    <property type="evidence" value="ECO:0007669"/>
    <property type="project" value="UniProtKB-KW"/>
</dbReference>
<reference evidence="6" key="1">
    <citation type="submission" date="2025-08" db="UniProtKB">
        <authorList>
            <consortium name="RefSeq"/>
        </authorList>
    </citation>
    <scope>IDENTIFICATION</scope>
    <source>
        <tissue evidence="6">Whole plant</tissue>
    </source>
</reference>
<dbReference type="KEGG" id="adu:107472457"/>
<dbReference type="InterPro" id="IPR012340">
    <property type="entry name" value="NA-bd_OB-fold"/>
</dbReference>
<dbReference type="GeneID" id="107472457"/>
<evidence type="ECO:0000259" key="4">
    <source>
        <dbReference type="Pfam" id="PF21530"/>
    </source>
</evidence>
<keyword evidence="1" id="KW-0378">Hydrolase</keyword>
<dbReference type="InterPro" id="IPR010285">
    <property type="entry name" value="DNA_helicase_pif1-like_DEAD"/>
</dbReference>
<dbReference type="RefSeq" id="XP_015947472.2">
    <property type="nucleotide sequence ID" value="XM_016091986.2"/>
</dbReference>
<keyword evidence="1" id="KW-0067">ATP-binding</keyword>
<comment type="cofactor">
    <cofactor evidence="1">
        <name>Mg(2+)</name>
        <dbReference type="ChEBI" id="CHEBI:18420"/>
    </cofactor>
</comment>
<evidence type="ECO:0000256" key="1">
    <source>
        <dbReference type="RuleBase" id="RU363044"/>
    </source>
</evidence>
<feature type="domain" description="DNA helicase Pif1-like 2B" evidence="4">
    <location>
        <begin position="1239"/>
        <end position="1284"/>
    </location>
</feature>
<dbReference type="Pfam" id="PF14214">
    <property type="entry name" value="Helitron_like_N"/>
    <property type="match status" value="1"/>
</dbReference>
<dbReference type="InterPro" id="IPR049163">
    <property type="entry name" value="Pif1-like_2B_dom"/>
</dbReference>
<dbReference type="GO" id="GO:0006310">
    <property type="term" value="P:DNA recombination"/>
    <property type="evidence" value="ECO:0007669"/>
    <property type="project" value="UniProtKB-KW"/>
</dbReference>
<evidence type="ECO:0000259" key="3">
    <source>
        <dbReference type="Pfam" id="PF14214"/>
    </source>
</evidence>
<keyword evidence="1" id="KW-0234">DNA repair</keyword>
<gene>
    <name evidence="6" type="primary">LOC107472457</name>
</gene>
<evidence type="ECO:0000313" key="6">
    <source>
        <dbReference type="RefSeq" id="XP_015947472.2"/>
    </source>
</evidence>
<dbReference type="PANTHER" id="PTHR10492">
    <property type="match status" value="1"/>
</dbReference>
<dbReference type="SUPFAM" id="SSF50249">
    <property type="entry name" value="Nucleic acid-binding proteins"/>
    <property type="match status" value="1"/>
</dbReference>